<proteinExistence type="predicted"/>
<dbReference type="EMBL" id="MT141906">
    <property type="protein sequence ID" value="QJA71867.1"/>
    <property type="molecule type" value="Genomic_DNA"/>
</dbReference>
<dbReference type="EMBL" id="MT141542">
    <property type="protein sequence ID" value="QJA65674.1"/>
    <property type="molecule type" value="Genomic_DNA"/>
</dbReference>
<accession>A0A6M3JT04</accession>
<reference evidence="3" key="1">
    <citation type="submission" date="2020-03" db="EMBL/GenBank/DDBJ databases">
        <title>The deep terrestrial virosphere.</title>
        <authorList>
            <person name="Holmfeldt K."/>
            <person name="Nilsson E."/>
            <person name="Simone D."/>
            <person name="Lopez-Fernandez M."/>
            <person name="Wu X."/>
            <person name="de Brujin I."/>
            <person name="Lundin D."/>
            <person name="Andersson A."/>
            <person name="Bertilsson S."/>
            <person name="Dopson M."/>
        </authorList>
    </citation>
    <scope>NUCLEOTIDE SEQUENCE</scope>
    <source>
        <strain evidence="3">MM415A03015</strain>
        <strain evidence="2">MM415B00382</strain>
    </source>
</reference>
<feature type="region of interest" description="Disordered" evidence="1">
    <location>
        <begin position="1"/>
        <end position="22"/>
    </location>
</feature>
<gene>
    <name evidence="3" type="ORF">MM415A03015_0004</name>
    <name evidence="2" type="ORF">MM415B00382_0064</name>
</gene>
<sequence length="76" mass="7918">MNKEETQEGTNGSPVTPDPKEIGRVTITARNDGSVTLTVSPGVSVWDLRGMLAQGLKLACDVTVQPPAELPAEGVS</sequence>
<evidence type="ECO:0000313" key="2">
    <source>
        <dbReference type="EMBL" id="QJA65674.1"/>
    </source>
</evidence>
<organism evidence="3">
    <name type="scientific">viral metagenome</name>
    <dbReference type="NCBI Taxonomy" id="1070528"/>
    <lineage>
        <taxon>unclassified sequences</taxon>
        <taxon>metagenomes</taxon>
        <taxon>organismal metagenomes</taxon>
    </lineage>
</organism>
<dbReference type="AlphaFoldDB" id="A0A6M3JT04"/>
<protein>
    <submittedName>
        <fullName evidence="3">Uncharacterized protein</fullName>
    </submittedName>
</protein>
<name>A0A6M3JT04_9ZZZZ</name>
<evidence type="ECO:0000313" key="3">
    <source>
        <dbReference type="EMBL" id="QJA71867.1"/>
    </source>
</evidence>
<evidence type="ECO:0000256" key="1">
    <source>
        <dbReference type="SAM" id="MobiDB-lite"/>
    </source>
</evidence>